<dbReference type="CDD" id="cd01991">
    <property type="entry name" value="Asn_synthase_B_C"/>
    <property type="match status" value="1"/>
</dbReference>
<dbReference type="InterPro" id="IPR017932">
    <property type="entry name" value="GATase_2_dom"/>
</dbReference>
<protein>
    <recommendedName>
        <fullName evidence="3">asparagine synthase (glutamine-hydrolyzing)</fullName>
        <ecNumber evidence="3">6.3.5.4</ecNumber>
    </recommendedName>
</protein>
<dbReference type="RefSeq" id="WP_132937475.1">
    <property type="nucleotide sequence ID" value="NZ_CP119676.1"/>
</dbReference>
<dbReference type="InterPro" id="IPR029055">
    <property type="entry name" value="Ntn_hydrolases_N"/>
</dbReference>
<evidence type="ECO:0000256" key="10">
    <source>
        <dbReference type="PIRSR" id="PIRSR001589-3"/>
    </source>
</evidence>
<accession>A0A4R3JF49</accession>
<dbReference type="InterPro" id="IPR033738">
    <property type="entry name" value="AsnB_N"/>
</dbReference>
<evidence type="ECO:0000256" key="9">
    <source>
        <dbReference type="PIRSR" id="PIRSR001589-2"/>
    </source>
</evidence>
<dbReference type="GO" id="GO:0006529">
    <property type="term" value="P:asparagine biosynthetic process"/>
    <property type="evidence" value="ECO:0007669"/>
    <property type="project" value="UniProtKB-KW"/>
</dbReference>
<dbReference type="GO" id="GO:0005829">
    <property type="term" value="C:cytosol"/>
    <property type="evidence" value="ECO:0007669"/>
    <property type="project" value="TreeGrafter"/>
</dbReference>
<dbReference type="InterPro" id="IPR006426">
    <property type="entry name" value="Asn_synth_AEB"/>
</dbReference>
<comment type="caution">
    <text evidence="12">The sequence shown here is derived from an EMBL/GenBank/DDBJ whole genome shotgun (WGS) entry which is preliminary data.</text>
</comment>
<dbReference type="AlphaFoldDB" id="A0A4R3JF49"/>
<keyword evidence="4 9" id="KW-0547">Nucleotide-binding</keyword>
<keyword evidence="8" id="KW-0061">Asparagine biosynthesis</keyword>
<dbReference type="PANTHER" id="PTHR43284">
    <property type="entry name" value="ASPARAGINE SYNTHETASE (GLUTAMINE-HYDROLYZING)"/>
    <property type="match status" value="1"/>
</dbReference>
<evidence type="ECO:0000256" key="7">
    <source>
        <dbReference type="ARBA" id="ARBA00048741"/>
    </source>
</evidence>
<keyword evidence="5 9" id="KW-0067">ATP-binding</keyword>
<sequence>MCGFVGYLNPKGGQSAAEMDALVLAMAETIAYRGPDDAGSWCDPETGVALGHRRLSIIDLSPMGRQPMVSADGRYVIIYNGEIYNFPEIRAELEGAGVCFRGHSDTEVILEAWAAWGGARTVKRMLGMFALALWDRRERRLTLVRDRLGIKPVYWGWNRGVLFFGSQPGPFTKHPGWRGEIDRDALCAFVRHGYVPAPHSIYGGIEKLEPGVMVDIAADGAAVKTRYWDMRSLARREGGLPVATTDAAATDALEDLLKDAIGRRMVADVPLGAFLSGGIDSSTVVALMQAQSARPVKTFSIGFHEHGYDEARHAKAVAAHLGTEHTELYVDPGHARDALAGMATWYDEPFADSSQVPTYLVSEMTRRHVTVSLSGDGGDELFGGYNRYFLGAALWRRFGHWPGPLRGLVAGGLKTLTPSAWNTLLSVLPDRIRPPQVGDKIHKLADILSLDSQQALYLRLVSQWGDPAALVPGAREPRGLLWDETVHDDVPDFVERMQYLDTVTYLPDDILTKVDRASMAVSLEARVPLLDHRVVEFAWGLPKHQKIRGGEGKWLLRQVLYRHVPKKLMARPKMGFGVPIDSWLRHELRDWAEAMLSENRLRDEGFFDPTEVRKIWSDHLSGKCNAQYVLWNILQFQSWKQAWVG</sequence>
<dbReference type="InterPro" id="IPR001962">
    <property type="entry name" value="Asn_synthase"/>
</dbReference>
<feature type="domain" description="Glutamine amidotransferase type-2" evidence="11">
    <location>
        <begin position="2"/>
        <end position="219"/>
    </location>
</feature>
<dbReference type="Pfam" id="PF00733">
    <property type="entry name" value="Asn_synthase"/>
    <property type="match status" value="1"/>
</dbReference>
<evidence type="ECO:0000313" key="13">
    <source>
        <dbReference type="Proteomes" id="UP000295304"/>
    </source>
</evidence>
<feature type="binding site" evidence="9">
    <location>
        <begin position="374"/>
        <end position="375"/>
    </location>
    <ligand>
        <name>ATP</name>
        <dbReference type="ChEBI" id="CHEBI:30616"/>
    </ligand>
</feature>
<comment type="pathway">
    <text evidence="1">Amino-acid biosynthesis; L-asparagine biosynthesis; L-asparagine from L-aspartate (L-Gln route): step 1/1.</text>
</comment>
<evidence type="ECO:0000313" key="12">
    <source>
        <dbReference type="EMBL" id="TCS64718.1"/>
    </source>
</evidence>
<keyword evidence="6 8" id="KW-0315">Glutamine amidotransferase</keyword>
<dbReference type="PANTHER" id="PTHR43284:SF1">
    <property type="entry name" value="ASPARAGINE SYNTHETASE"/>
    <property type="match status" value="1"/>
</dbReference>
<dbReference type="Gene3D" id="3.60.20.10">
    <property type="entry name" value="Glutamine Phosphoribosylpyrophosphate, subunit 1, domain 1"/>
    <property type="match status" value="1"/>
</dbReference>
<evidence type="ECO:0000256" key="5">
    <source>
        <dbReference type="ARBA" id="ARBA00022840"/>
    </source>
</evidence>
<dbReference type="SUPFAM" id="SSF56235">
    <property type="entry name" value="N-terminal nucleophile aminohydrolases (Ntn hydrolases)"/>
    <property type="match status" value="1"/>
</dbReference>
<dbReference type="InterPro" id="IPR014729">
    <property type="entry name" value="Rossmann-like_a/b/a_fold"/>
</dbReference>
<evidence type="ECO:0000256" key="6">
    <source>
        <dbReference type="ARBA" id="ARBA00022962"/>
    </source>
</evidence>
<dbReference type="SUPFAM" id="SSF52402">
    <property type="entry name" value="Adenine nucleotide alpha hydrolases-like"/>
    <property type="match status" value="1"/>
</dbReference>
<dbReference type="OrthoDB" id="9763290at2"/>
<feature type="active site" description="For GATase activity" evidence="8">
    <location>
        <position position="2"/>
    </location>
</feature>
<dbReference type="NCBIfam" id="TIGR01536">
    <property type="entry name" value="asn_synth_AEB"/>
    <property type="match status" value="1"/>
</dbReference>
<comment type="catalytic activity">
    <reaction evidence="7">
        <text>L-aspartate + L-glutamine + ATP + H2O = L-asparagine + L-glutamate + AMP + diphosphate + H(+)</text>
        <dbReference type="Rhea" id="RHEA:12228"/>
        <dbReference type="ChEBI" id="CHEBI:15377"/>
        <dbReference type="ChEBI" id="CHEBI:15378"/>
        <dbReference type="ChEBI" id="CHEBI:29985"/>
        <dbReference type="ChEBI" id="CHEBI:29991"/>
        <dbReference type="ChEBI" id="CHEBI:30616"/>
        <dbReference type="ChEBI" id="CHEBI:33019"/>
        <dbReference type="ChEBI" id="CHEBI:58048"/>
        <dbReference type="ChEBI" id="CHEBI:58359"/>
        <dbReference type="ChEBI" id="CHEBI:456215"/>
        <dbReference type="EC" id="6.3.5.4"/>
    </reaction>
</comment>
<evidence type="ECO:0000256" key="8">
    <source>
        <dbReference type="PIRSR" id="PIRSR001589-1"/>
    </source>
</evidence>
<keyword evidence="13" id="KW-1185">Reference proteome</keyword>
<dbReference type="Gene3D" id="3.40.50.620">
    <property type="entry name" value="HUPs"/>
    <property type="match status" value="1"/>
</dbReference>
<feature type="binding site" evidence="9">
    <location>
        <position position="105"/>
    </location>
    <ligand>
        <name>L-glutamine</name>
        <dbReference type="ChEBI" id="CHEBI:58359"/>
    </ligand>
</feature>
<comment type="similarity">
    <text evidence="2">Belongs to the asparagine synthetase family.</text>
</comment>
<proteinExistence type="inferred from homology"/>
<dbReference type="PROSITE" id="PS51278">
    <property type="entry name" value="GATASE_TYPE_2"/>
    <property type="match status" value="1"/>
</dbReference>
<gene>
    <name evidence="12" type="ORF">EDD55_10144</name>
</gene>
<evidence type="ECO:0000256" key="4">
    <source>
        <dbReference type="ARBA" id="ARBA00022741"/>
    </source>
</evidence>
<dbReference type="EMBL" id="SLZW01000001">
    <property type="protein sequence ID" value="TCS64718.1"/>
    <property type="molecule type" value="Genomic_DNA"/>
</dbReference>
<dbReference type="InterPro" id="IPR051786">
    <property type="entry name" value="ASN_synthetase/amidase"/>
</dbReference>
<organism evidence="12 13">
    <name type="scientific">Varunaivibrio sulfuroxidans</name>
    <dbReference type="NCBI Taxonomy" id="1773489"/>
    <lineage>
        <taxon>Bacteria</taxon>
        <taxon>Pseudomonadati</taxon>
        <taxon>Pseudomonadota</taxon>
        <taxon>Alphaproteobacteria</taxon>
        <taxon>Rhodospirillales</taxon>
        <taxon>Magnetovibrionaceae</taxon>
        <taxon>Varunaivibrio</taxon>
    </lineage>
</organism>
<evidence type="ECO:0000256" key="1">
    <source>
        <dbReference type="ARBA" id="ARBA00005187"/>
    </source>
</evidence>
<dbReference type="Pfam" id="PF13522">
    <property type="entry name" value="GATase_6"/>
    <property type="match status" value="1"/>
</dbReference>
<feature type="site" description="Important for beta-aspartyl-AMP intermediate formation" evidence="10">
    <location>
        <position position="376"/>
    </location>
</feature>
<reference evidence="12 13" key="1">
    <citation type="submission" date="2019-03" db="EMBL/GenBank/DDBJ databases">
        <title>Genomic Encyclopedia of Type Strains, Phase IV (KMG-IV): sequencing the most valuable type-strain genomes for metagenomic binning, comparative biology and taxonomic classification.</title>
        <authorList>
            <person name="Goeker M."/>
        </authorList>
    </citation>
    <scope>NUCLEOTIDE SEQUENCE [LARGE SCALE GENOMIC DNA]</scope>
    <source>
        <strain evidence="12 13">DSM 101688</strain>
    </source>
</reference>
<evidence type="ECO:0000259" key="11">
    <source>
        <dbReference type="PROSITE" id="PS51278"/>
    </source>
</evidence>
<dbReference type="PIRSF" id="PIRSF001589">
    <property type="entry name" value="Asn_synthetase_glu-h"/>
    <property type="match status" value="1"/>
</dbReference>
<feature type="binding site" evidence="9">
    <location>
        <position position="301"/>
    </location>
    <ligand>
        <name>ATP</name>
        <dbReference type="ChEBI" id="CHEBI:30616"/>
    </ligand>
</feature>
<dbReference type="GO" id="GO:0004066">
    <property type="term" value="F:asparagine synthase (glutamine-hydrolyzing) activity"/>
    <property type="evidence" value="ECO:0007669"/>
    <property type="project" value="UniProtKB-EC"/>
</dbReference>
<name>A0A4R3JF49_9PROT</name>
<evidence type="ECO:0000256" key="3">
    <source>
        <dbReference type="ARBA" id="ARBA00012737"/>
    </source>
</evidence>
<dbReference type="EC" id="6.3.5.4" evidence="3"/>
<evidence type="ECO:0000256" key="2">
    <source>
        <dbReference type="ARBA" id="ARBA00005752"/>
    </source>
</evidence>
<dbReference type="GO" id="GO:0005524">
    <property type="term" value="F:ATP binding"/>
    <property type="evidence" value="ECO:0007669"/>
    <property type="project" value="UniProtKB-KW"/>
</dbReference>
<dbReference type="CDD" id="cd00712">
    <property type="entry name" value="AsnB"/>
    <property type="match status" value="1"/>
</dbReference>
<keyword evidence="8" id="KW-0028">Amino-acid biosynthesis</keyword>
<dbReference type="Proteomes" id="UP000295304">
    <property type="component" value="Unassembled WGS sequence"/>
</dbReference>